<evidence type="ECO:0000313" key="2">
    <source>
        <dbReference type="Proteomes" id="UP000052257"/>
    </source>
</evidence>
<sequence>MQSNEIAKQFLAPKINNPVSIFTDTKLFEDVLFWARESARELFSTQVTKLDLVRKIDDVGIVVDEIMQKTSHKMLDRGKRGKNSLFTRLCSTEKTIEWLIQRWANVFVNIATNKNYKDHIDAGTLGKYLSDNIEIEQDFDFELVLEDFKKLLKNELKSGLKRFYDEMLFDWDLDLKDFEEACEKCKLTSTEVLGYDPYELPQMKAEPTKSGHSQLVLFF</sequence>
<evidence type="ECO:0000313" key="1">
    <source>
        <dbReference type="EMBL" id="CUU83367.1"/>
    </source>
</evidence>
<dbReference type="Proteomes" id="UP000052257">
    <property type="component" value="Unassembled WGS sequence"/>
</dbReference>
<gene>
    <name evidence="1" type="ORF">ERS739220_01424</name>
</gene>
<dbReference type="GeneID" id="29474341"/>
<name>A0A9W5EV29_CAMHY</name>
<dbReference type="AlphaFoldDB" id="A0A9W5EV29"/>
<protein>
    <submittedName>
        <fullName evidence="1">Uncharacterized protein</fullName>
    </submittedName>
</protein>
<accession>A0A9W5EV29</accession>
<dbReference type="RefSeq" id="WP_059427509.1">
    <property type="nucleotide sequence ID" value="NZ_FAUT01000001.1"/>
</dbReference>
<reference evidence="1 2" key="1">
    <citation type="submission" date="2015-11" db="EMBL/GenBank/DDBJ databases">
        <authorList>
            <consortium name="Pathogen Informatics"/>
        </authorList>
    </citation>
    <scope>NUCLEOTIDE SEQUENCE [LARGE SCALE GENOMIC DNA]</scope>
    <source>
        <strain evidence="1 2">006A-0191</strain>
    </source>
</reference>
<organism evidence="1 2">
    <name type="scientific">Campylobacter hyointestinalis subsp. hyointestinalis</name>
    <dbReference type="NCBI Taxonomy" id="91352"/>
    <lineage>
        <taxon>Bacteria</taxon>
        <taxon>Pseudomonadati</taxon>
        <taxon>Campylobacterota</taxon>
        <taxon>Epsilonproteobacteria</taxon>
        <taxon>Campylobacterales</taxon>
        <taxon>Campylobacteraceae</taxon>
        <taxon>Campylobacter</taxon>
    </lineage>
</organism>
<comment type="caution">
    <text evidence="1">The sequence shown here is derived from an EMBL/GenBank/DDBJ whole genome shotgun (WGS) entry which is preliminary data.</text>
</comment>
<proteinExistence type="predicted"/>
<dbReference type="EMBL" id="FAUW01000003">
    <property type="protein sequence ID" value="CUU83367.1"/>
    <property type="molecule type" value="Genomic_DNA"/>
</dbReference>